<keyword evidence="5 9" id="KW-0798">TonB box</keyword>
<keyword evidence="2 8" id="KW-0813">Transport</keyword>
<dbReference type="Pfam" id="PF07715">
    <property type="entry name" value="Plug"/>
    <property type="match status" value="1"/>
</dbReference>
<keyword evidence="6 8" id="KW-0472">Membrane</keyword>
<keyword evidence="13" id="KW-1185">Reference proteome</keyword>
<keyword evidence="4 8" id="KW-0812">Transmembrane</keyword>
<dbReference type="SUPFAM" id="SSF56935">
    <property type="entry name" value="Porins"/>
    <property type="match status" value="1"/>
</dbReference>
<organism evidence="12 13">
    <name type="scientific">Chitinophaga chungangae</name>
    <dbReference type="NCBI Taxonomy" id="2821488"/>
    <lineage>
        <taxon>Bacteria</taxon>
        <taxon>Pseudomonadati</taxon>
        <taxon>Bacteroidota</taxon>
        <taxon>Chitinophagia</taxon>
        <taxon>Chitinophagales</taxon>
        <taxon>Chitinophagaceae</taxon>
        <taxon>Chitinophaga</taxon>
    </lineage>
</organism>
<dbReference type="InterPro" id="IPR036942">
    <property type="entry name" value="Beta-barrel_TonB_sf"/>
</dbReference>
<evidence type="ECO:0000259" key="11">
    <source>
        <dbReference type="Pfam" id="PF07715"/>
    </source>
</evidence>
<feature type="domain" description="TonB-dependent receptor-like beta-barrel" evidence="10">
    <location>
        <begin position="443"/>
        <end position="830"/>
    </location>
</feature>
<dbReference type="SUPFAM" id="SSF49464">
    <property type="entry name" value="Carboxypeptidase regulatory domain-like"/>
    <property type="match status" value="1"/>
</dbReference>
<evidence type="ECO:0000256" key="2">
    <source>
        <dbReference type="ARBA" id="ARBA00022448"/>
    </source>
</evidence>
<dbReference type="InterPro" id="IPR023997">
    <property type="entry name" value="TonB-dep_OMP_SusC/RagA_CS"/>
</dbReference>
<protein>
    <submittedName>
        <fullName evidence="12">SusC/RagA family TonB-linked outer membrane protein</fullName>
    </submittedName>
</protein>
<evidence type="ECO:0000256" key="8">
    <source>
        <dbReference type="PROSITE-ProRule" id="PRU01360"/>
    </source>
</evidence>
<comment type="caution">
    <text evidence="12">The sequence shown here is derived from an EMBL/GenBank/DDBJ whole genome shotgun (WGS) entry which is preliminary data.</text>
</comment>
<dbReference type="Pfam" id="PF00593">
    <property type="entry name" value="TonB_dep_Rec_b-barrel"/>
    <property type="match status" value="1"/>
</dbReference>
<feature type="domain" description="TonB-dependent receptor plug" evidence="11">
    <location>
        <begin position="168"/>
        <end position="290"/>
    </location>
</feature>
<accession>A0ABS3YG17</accession>
<gene>
    <name evidence="12" type="ORF">J7I43_15485</name>
</gene>
<dbReference type="Gene3D" id="2.60.40.1120">
    <property type="entry name" value="Carboxypeptidase-like, regulatory domain"/>
    <property type="match status" value="1"/>
</dbReference>
<evidence type="ECO:0000256" key="3">
    <source>
        <dbReference type="ARBA" id="ARBA00022452"/>
    </source>
</evidence>
<keyword evidence="7 8" id="KW-0998">Cell outer membrane</keyword>
<dbReference type="PROSITE" id="PS52016">
    <property type="entry name" value="TONB_DEPENDENT_REC_3"/>
    <property type="match status" value="1"/>
</dbReference>
<dbReference type="NCBIfam" id="TIGR04057">
    <property type="entry name" value="SusC_RagA_signa"/>
    <property type="match status" value="1"/>
</dbReference>
<evidence type="ECO:0000256" key="6">
    <source>
        <dbReference type="ARBA" id="ARBA00023136"/>
    </source>
</evidence>
<evidence type="ECO:0000313" key="12">
    <source>
        <dbReference type="EMBL" id="MBO9153631.1"/>
    </source>
</evidence>
<comment type="subcellular location">
    <subcellularLocation>
        <location evidence="1 8">Cell outer membrane</location>
        <topology evidence="1 8">Multi-pass membrane protein</topology>
    </subcellularLocation>
</comment>
<evidence type="ECO:0000259" key="10">
    <source>
        <dbReference type="Pfam" id="PF00593"/>
    </source>
</evidence>
<evidence type="ECO:0000256" key="9">
    <source>
        <dbReference type="RuleBase" id="RU003357"/>
    </source>
</evidence>
<sequence>MKEIFGKLEAQTGMSFMWDEQVIRRTAPQDVQLSNTTLPEAMDVVLRNQPLTYRIVNRMVVINEKPAAVPSVSVATYLSGTVRDEDGKPVPFATVRIKATTSGAVTSPDGTFRFAIRGFPLTLQVSCQGYTPVEINVKTAGPVNVMLKRSQQQINEVVVTTGIFNRKKESFTGAVTTVTAEQLAAFGNRNLITSLRNIDPSFNIVESNTFGSNPNRLPEIQIRGNSSLPNVNELQDETRVGMNTPLVILDGFQSNLQKLLDINQNEVESITMLKDASATAIYGSRGANGVIVIKTRAPRPGKLRLAYRGDVNIEMPDLSAYDVLNAREKLELEYKVGLYDNARAENDVPLKQYYNYLMSEVNRGVETDWLSKPVRTGIGQRHNLRMEGGDNQFRYSISAQLNDIQGVMKGSSRRVFNGTINLSYFYKNIRFTNNLQIGLGESHESPYGSFSDYAKMNPYWSAYDEKGRVKKILGDPGSTIYTNRWSPLPTNPLYDATLNTFQEYKTSDITNNLSVEWNITPDLTFRGRLGLTKLNSDSDYFRPADHTAFASTENILRRGSYRYGVNKGFRYDASANLSYTRQIGNHAVFAGLDYNIRESKASGYSFLAEGFANPNFDFISMALQYAENGKPGGSESLARSVGVTGSVNYTYDERYFMDLSLRSDGASQFGRLNRFAPFWSAGLGWNLHKERMFKDLSWVNRLKLRGSAGVTGSQDFNAYQALSTYGYYTNDRYYNWTGSYLMGLGNESLKWQQKMNYDVGLEADLFNRRFTMVADYYIETTNGLISFVNLPSSSGFSGYIENIGKLENRGIELKATVFVVRNMQKGITWSVSGAMVHNVNKIVQISDALKAAQKSIASAKSAVPGYLYMEGYSTNTIWVVPSLGIDPSTGKELYLDRNGEPTYIWDPLDLRASGISEPKYFGNFSTLLRYKNLSMNLSFGYRLGGQLYNQTLINKVENADYKYNVDSRVYDNRWQQPGDNAAFKGLLVTTPTNRTSRFVQDERTLNLQNANFQYDVKSSFAKKLKMEALSFSANMADLFYLSTVRRERGTTYPFSRQLSFTVNALF</sequence>
<dbReference type="NCBIfam" id="TIGR04056">
    <property type="entry name" value="OMP_RagA_SusC"/>
    <property type="match status" value="1"/>
</dbReference>
<evidence type="ECO:0000256" key="1">
    <source>
        <dbReference type="ARBA" id="ARBA00004571"/>
    </source>
</evidence>
<evidence type="ECO:0000313" key="13">
    <source>
        <dbReference type="Proteomes" id="UP000679126"/>
    </source>
</evidence>
<dbReference type="InterPro" id="IPR012910">
    <property type="entry name" value="Plug_dom"/>
</dbReference>
<comment type="similarity">
    <text evidence="8 9">Belongs to the TonB-dependent receptor family.</text>
</comment>
<dbReference type="InterPro" id="IPR008969">
    <property type="entry name" value="CarboxyPept-like_regulatory"/>
</dbReference>
<reference evidence="13" key="1">
    <citation type="submission" date="2021-03" db="EMBL/GenBank/DDBJ databases">
        <title>Assistant Professor.</title>
        <authorList>
            <person name="Huq M.A."/>
        </authorList>
    </citation>
    <scope>NUCLEOTIDE SEQUENCE [LARGE SCALE GENOMIC DNA]</scope>
    <source>
        <strain evidence="13">MAH-28</strain>
    </source>
</reference>
<dbReference type="InterPro" id="IPR037066">
    <property type="entry name" value="Plug_dom_sf"/>
</dbReference>
<dbReference type="RefSeq" id="WP_209146633.1">
    <property type="nucleotide sequence ID" value="NZ_JAGHKP010000003.1"/>
</dbReference>
<name>A0ABS3YG17_9BACT</name>
<evidence type="ECO:0000256" key="5">
    <source>
        <dbReference type="ARBA" id="ARBA00023077"/>
    </source>
</evidence>
<dbReference type="InterPro" id="IPR023996">
    <property type="entry name" value="TonB-dep_OMP_SusC/RagA"/>
</dbReference>
<evidence type="ECO:0000256" key="4">
    <source>
        <dbReference type="ARBA" id="ARBA00022692"/>
    </source>
</evidence>
<dbReference type="EMBL" id="JAGHKP010000003">
    <property type="protein sequence ID" value="MBO9153631.1"/>
    <property type="molecule type" value="Genomic_DNA"/>
</dbReference>
<proteinExistence type="inferred from homology"/>
<dbReference type="Gene3D" id="2.40.170.20">
    <property type="entry name" value="TonB-dependent receptor, beta-barrel domain"/>
    <property type="match status" value="1"/>
</dbReference>
<dbReference type="Gene3D" id="2.170.130.10">
    <property type="entry name" value="TonB-dependent receptor, plug domain"/>
    <property type="match status" value="1"/>
</dbReference>
<dbReference type="InterPro" id="IPR039426">
    <property type="entry name" value="TonB-dep_rcpt-like"/>
</dbReference>
<evidence type="ECO:0000256" key="7">
    <source>
        <dbReference type="ARBA" id="ARBA00023237"/>
    </source>
</evidence>
<dbReference type="InterPro" id="IPR000531">
    <property type="entry name" value="Beta-barrel_TonB"/>
</dbReference>
<dbReference type="Pfam" id="PF13715">
    <property type="entry name" value="CarbopepD_reg_2"/>
    <property type="match status" value="1"/>
</dbReference>
<dbReference type="Proteomes" id="UP000679126">
    <property type="component" value="Unassembled WGS sequence"/>
</dbReference>
<keyword evidence="3 8" id="KW-1134">Transmembrane beta strand</keyword>